<feature type="domain" description="Flagellar hook protein FlgE D2" evidence="9">
    <location>
        <begin position="197"/>
        <end position="328"/>
    </location>
</feature>
<dbReference type="PANTHER" id="PTHR30435:SF19">
    <property type="entry name" value="FLAGELLAR BASAL-BODY ROD PROTEIN FLGG"/>
    <property type="match status" value="1"/>
</dbReference>
<dbReference type="InterPro" id="IPR010930">
    <property type="entry name" value="Flg_bb/hook_C_dom"/>
</dbReference>
<evidence type="ECO:0000256" key="6">
    <source>
        <dbReference type="SAM" id="MobiDB-lite"/>
    </source>
</evidence>
<evidence type="ECO:0000259" key="8">
    <source>
        <dbReference type="Pfam" id="PF06429"/>
    </source>
</evidence>
<comment type="subcellular location">
    <subcellularLocation>
        <location evidence="1 5">Bacterial flagellum basal body</location>
    </subcellularLocation>
</comment>
<evidence type="ECO:0000256" key="2">
    <source>
        <dbReference type="ARBA" id="ARBA00009677"/>
    </source>
</evidence>
<dbReference type="Pfam" id="PF07559">
    <property type="entry name" value="FlgE_D2"/>
    <property type="match status" value="1"/>
</dbReference>
<feature type="region of interest" description="Disordered" evidence="6">
    <location>
        <begin position="164"/>
        <end position="196"/>
    </location>
</feature>
<dbReference type="InterPro" id="IPR020013">
    <property type="entry name" value="Flagellar_FlgE/F/G"/>
</dbReference>
<evidence type="ECO:0000256" key="3">
    <source>
        <dbReference type="ARBA" id="ARBA00019015"/>
    </source>
</evidence>
<dbReference type="InterPro" id="IPR053967">
    <property type="entry name" value="LlgE_F_G-like_D1"/>
</dbReference>
<dbReference type="SUPFAM" id="SSF117143">
    <property type="entry name" value="Flagellar hook protein flgE"/>
    <property type="match status" value="1"/>
</dbReference>
<keyword evidence="11" id="KW-0966">Cell projection</keyword>
<evidence type="ECO:0000256" key="1">
    <source>
        <dbReference type="ARBA" id="ARBA00004117"/>
    </source>
</evidence>
<name>A0A9X2Q361_9BACT</name>
<evidence type="ECO:0000259" key="7">
    <source>
        <dbReference type="Pfam" id="PF00460"/>
    </source>
</evidence>
<comment type="caution">
    <text evidence="11">The sequence shown here is derived from an EMBL/GenBank/DDBJ whole genome shotgun (WGS) entry which is preliminary data.</text>
</comment>
<evidence type="ECO:0000259" key="9">
    <source>
        <dbReference type="Pfam" id="PF07559"/>
    </source>
</evidence>
<dbReference type="GO" id="GO:0071978">
    <property type="term" value="P:bacterial-type flagellum-dependent swarming motility"/>
    <property type="evidence" value="ECO:0007669"/>
    <property type="project" value="TreeGrafter"/>
</dbReference>
<sequence length="449" mass="47127">MSLESLSIGVSGLRSHQTRLDTVSNNIANSSTTAFKRQRAAFSEELGQAILGVGRTAGGSAINPSKVGRGVSVASIDRNFSQGSLNDTGIKTDLALNGDGFFVASPKSGAASDQRRLTRAGNFTFNQNGELVTANGLNVQGWEVGEDGTANTGELKNVQFDPNAQSAAKATTEAQVGGNLSADAKGPPNPTSKGDISEISSVIYDDQGKAHNVVIEFEKTNTEDTWDYTVKDPDGVLVDENDTVGGTDEDGVANGTIEFKDNGSVGSIDVNEAGNFNPDGGPNNDGVSIAWRDDAVQEGKSSKSLGISLRDITQFSGSTTSKFQSQNGNSSGELSGVQFTPEGKLQLNYTNGVQEEEYQLAIGDVNNPNGLEQQGENFFTTTGASGDLQLGQAGRDLQTSVVSGALESSNVDLAKEFSDLIKAQRSYQASSQIITTADEVLNQTVQLKR</sequence>
<dbReference type="Pfam" id="PF00460">
    <property type="entry name" value="Flg_bb_rod"/>
    <property type="match status" value="1"/>
</dbReference>
<protein>
    <recommendedName>
        <fullName evidence="3">Flagellar hook protein FlgE</fullName>
    </recommendedName>
</protein>
<gene>
    <name evidence="11" type="ORF">GGP71_001236</name>
</gene>
<dbReference type="PANTHER" id="PTHR30435">
    <property type="entry name" value="FLAGELLAR PROTEIN"/>
    <property type="match status" value="1"/>
</dbReference>
<dbReference type="NCBIfam" id="TIGR03506">
    <property type="entry name" value="FlgEFG_subfam"/>
    <property type="match status" value="1"/>
</dbReference>
<reference evidence="11" key="1">
    <citation type="submission" date="2022-08" db="EMBL/GenBank/DDBJ databases">
        <title>Genomic Encyclopedia of Type Strains, Phase V (KMG-V): Genome sequencing to study the core and pangenomes of soil and plant-associated prokaryotes.</title>
        <authorList>
            <person name="Whitman W."/>
        </authorList>
    </citation>
    <scope>NUCLEOTIDE SEQUENCE</scope>
    <source>
        <strain evidence="11">0</strain>
    </source>
</reference>
<organism evidence="11 12">
    <name type="scientific">Salinibacter ruber</name>
    <dbReference type="NCBI Taxonomy" id="146919"/>
    <lineage>
        <taxon>Bacteria</taxon>
        <taxon>Pseudomonadati</taxon>
        <taxon>Rhodothermota</taxon>
        <taxon>Rhodothermia</taxon>
        <taxon>Rhodothermales</taxon>
        <taxon>Salinibacteraceae</taxon>
        <taxon>Salinibacter</taxon>
    </lineage>
</organism>
<evidence type="ECO:0000259" key="10">
    <source>
        <dbReference type="Pfam" id="PF22692"/>
    </source>
</evidence>
<feature type="domain" description="Flagellar basal-body/hook protein C-terminal" evidence="8">
    <location>
        <begin position="403"/>
        <end position="447"/>
    </location>
</feature>
<evidence type="ECO:0000313" key="11">
    <source>
        <dbReference type="EMBL" id="MCS3677320.1"/>
    </source>
</evidence>
<dbReference type="Proteomes" id="UP001155027">
    <property type="component" value="Unassembled WGS sequence"/>
</dbReference>
<feature type="domain" description="Flagellar basal body rod protein N-terminal" evidence="7">
    <location>
        <begin position="7"/>
        <end position="36"/>
    </location>
</feature>
<keyword evidence="4 5" id="KW-0975">Bacterial flagellum</keyword>
<accession>A0A9X2Q361</accession>
<dbReference type="Gene3D" id="2.60.98.20">
    <property type="entry name" value="Flagellar hook protein FlgE"/>
    <property type="match status" value="1"/>
</dbReference>
<dbReference type="InterPro" id="IPR037058">
    <property type="entry name" value="Falgellar_hook_FlgE_sf"/>
</dbReference>
<comment type="similarity">
    <text evidence="2 5">Belongs to the flagella basal body rod proteins family.</text>
</comment>
<feature type="compositionally biased region" description="Polar residues" evidence="6">
    <location>
        <begin position="319"/>
        <end position="333"/>
    </location>
</feature>
<feature type="domain" description="Flagellar hook protein FlgE/F/G-like D1" evidence="10">
    <location>
        <begin position="95"/>
        <end position="166"/>
    </location>
</feature>
<dbReference type="AlphaFoldDB" id="A0A9X2Q361"/>
<evidence type="ECO:0000313" key="12">
    <source>
        <dbReference type="Proteomes" id="UP001155027"/>
    </source>
</evidence>
<feature type="region of interest" description="Disordered" evidence="6">
    <location>
        <begin position="319"/>
        <end position="338"/>
    </location>
</feature>
<dbReference type="InterPro" id="IPR037925">
    <property type="entry name" value="FlgE/F/G-like"/>
</dbReference>
<dbReference type="Pfam" id="PF06429">
    <property type="entry name" value="Flg_bbr_C"/>
    <property type="match status" value="1"/>
</dbReference>
<proteinExistence type="inferred from homology"/>
<dbReference type="GO" id="GO:0009425">
    <property type="term" value="C:bacterial-type flagellum basal body"/>
    <property type="evidence" value="ECO:0007669"/>
    <property type="project" value="UniProtKB-SubCell"/>
</dbReference>
<dbReference type="Pfam" id="PF22692">
    <property type="entry name" value="LlgE_F_G_D1"/>
    <property type="match status" value="1"/>
</dbReference>
<keyword evidence="11" id="KW-0969">Cilium</keyword>
<dbReference type="InterPro" id="IPR011491">
    <property type="entry name" value="FlgE_D2"/>
</dbReference>
<evidence type="ECO:0000256" key="5">
    <source>
        <dbReference type="RuleBase" id="RU362116"/>
    </source>
</evidence>
<evidence type="ECO:0000256" key="4">
    <source>
        <dbReference type="ARBA" id="ARBA00023143"/>
    </source>
</evidence>
<feature type="compositionally biased region" description="Polar residues" evidence="6">
    <location>
        <begin position="164"/>
        <end position="174"/>
    </location>
</feature>
<dbReference type="RefSeq" id="WP_259079797.1">
    <property type="nucleotide sequence ID" value="NZ_JANUAU010000003.1"/>
</dbReference>
<keyword evidence="11" id="KW-0282">Flagellum</keyword>
<dbReference type="InterPro" id="IPR001444">
    <property type="entry name" value="Flag_bb_rod_N"/>
</dbReference>
<dbReference type="EMBL" id="JANUAU010000003">
    <property type="protein sequence ID" value="MCS3677320.1"/>
    <property type="molecule type" value="Genomic_DNA"/>
</dbReference>